<feature type="transmembrane region" description="Helical" evidence="6">
    <location>
        <begin position="12"/>
        <end position="29"/>
    </location>
</feature>
<name>A0ABM5MZ56_EMTOG</name>
<evidence type="ECO:0000256" key="4">
    <source>
        <dbReference type="ARBA" id="ARBA00022989"/>
    </source>
</evidence>
<dbReference type="InterPro" id="IPR023845">
    <property type="entry name" value="DUF3817_TM"/>
</dbReference>
<gene>
    <name evidence="8" type="ordered locus">Emtol_1269</name>
</gene>
<evidence type="ECO:0000256" key="2">
    <source>
        <dbReference type="ARBA" id="ARBA00022475"/>
    </source>
</evidence>
<comment type="subcellular location">
    <subcellularLocation>
        <location evidence="1">Cell membrane</location>
        <topology evidence="1">Multi-pass membrane protein</topology>
    </subcellularLocation>
</comment>
<sequence length="94" mass="10958">MFKSTLDKFRTIAFLEGCSFILFGITMPLKYKLDMPKPNYFVGMAHGILFIAYVVLLVLVVLQYKWPLKKAFLAFLVSFIPFGTFYADKKLFRE</sequence>
<evidence type="ECO:0000256" key="3">
    <source>
        <dbReference type="ARBA" id="ARBA00022692"/>
    </source>
</evidence>
<evidence type="ECO:0000256" key="5">
    <source>
        <dbReference type="ARBA" id="ARBA00023136"/>
    </source>
</evidence>
<evidence type="ECO:0000313" key="9">
    <source>
        <dbReference type="Proteomes" id="UP000002875"/>
    </source>
</evidence>
<organism evidence="8 9">
    <name type="scientific">Emticicia oligotrophica (strain DSM 17448 / CIP 109782 / MTCC 6937 / GPTSA100-15)</name>
    <dbReference type="NCBI Taxonomy" id="929562"/>
    <lineage>
        <taxon>Bacteria</taxon>
        <taxon>Pseudomonadati</taxon>
        <taxon>Bacteroidota</taxon>
        <taxon>Cytophagia</taxon>
        <taxon>Cytophagales</taxon>
        <taxon>Leadbetterellaceae</taxon>
        <taxon>Emticicia</taxon>
    </lineage>
</organism>
<feature type="transmembrane region" description="Helical" evidence="6">
    <location>
        <begin position="41"/>
        <end position="64"/>
    </location>
</feature>
<dbReference type="PANTHER" id="PTHR40077:SF1">
    <property type="entry name" value="MEMBRANE PROTEIN"/>
    <property type="match status" value="1"/>
</dbReference>
<accession>A0ABM5MZ56</accession>
<keyword evidence="4 6" id="KW-1133">Transmembrane helix</keyword>
<keyword evidence="3 6" id="KW-0812">Transmembrane</keyword>
<dbReference type="PANTHER" id="PTHR40077">
    <property type="entry name" value="MEMBRANE PROTEIN-RELATED"/>
    <property type="match status" value="1"/>
</dbReference>
<evidence type="ECO:0000313" key="8">
    <source>
        <dbReference type="EMBL" id="AFK02418.1"/>
    </source>
</evidence>
<evidence type="ECO:0000256" key="1">
    <source>
        <dbReference type="ARBA" id="ARBA00004651"/>
    </source>
</evidence>
<feature type="domain" description="DUF3817" evidence="7">
    <location>
        <begin position="7"/>
        <end position="91"/>
    </location>
</feature>
<dbReference type="RefSeq" id="WP_015028118.1">
    <property type="nucleotide sequence ID" value="NC_018748.1"/>
</dbReference>
<dbReference type="NCBIfam" id="TIGR03954">
    <property type="entry name" value="integ_memb_HG"/>
    <property type="match status" value="1"/>
</dbReference>
<reference evidence="8 9" key="1">
    <citation type="submission" date="2011-07" db="EMBL/GenBank/DDBJ databases">
        <title>The complete genome of chromosome of Emticicia oligotrophica DSM 17448.</title>
        <authorList>
            <consortium name="US DOE Joint Genome Institute (JGI-PGF)"/>
            <person name="Lucas S."/>
            <person name="Han J."/>
            <person name="Lapidus A."/>
            <person name="Bruce D."/>
            <person name="Goodwin L."/>
            <person name="Pitluck S."/>
            <person name="Peters L."/>
            <person name="Kyrpides N."/>
            <person name="Mavromatis K."/>
            <person name="Ivanova N."/>
            <person name="Ovchinnikova G."/>
            <person name="Teshima H."/>
            <person name="Detter J.C."/>
            <person name="Tapia R."/>
            <person name="Han C."/>
            <person name="Land M."/>
            <person name="Hauser L."/>
            <person name="Markowitz V."/>
            <person name="Cheng J.-F."/>
            <person name="Hugenholtz P."/>
            <person name="Woyke T."/>
            <person name="Wu D."/>
            <person name="Tindall B."/>
            <person name="Pomrenke H."/>
            <person name="Brambilla E."/>
            <person name="Klenk H.-P."/>
            <person name="Eisen J.A."/>
        </authorList>
    </citation>
    <scope>NUCLEOTIDE SEQUENCE [LARGE SCALE GENOMIC DNA]</scope>
    <source>
        <strain evidence="8 9">DSM 17448</strain>
    </source>
</reference>
<dbReference type="Pfam" id="PF12823">
    <property type="entry name" value="DUF3817"/>
    <property type="match status" value="1"/>
</dbReference>
<proteinExistence type="predicted"/>
<keyword evidence="9" id="KW-1185">Reference proteome</keyword>
<evidence type="ECO:0000256" key="6">
    <source>
        <dbReference type="SAM" id="Phobius"/>
    </source>
</evidence>
<keyword evidence="2" id="KW-1003">Cell membrane</keyword>
<dbReference type="EMBL" id="CP002961">
    <property type="protein sequence ID" value="AFK02418.1"/>
    <property type="molecule type" value="Genomic_DNA"/>
</dbReference>
<feature type="transmembrane region" description="Helical" evidence="6">
    <location>
        <begin position="71"/>
        <end position="87"/>
    </location>
</feature>
<dbReference type="Proteomes" id="UP000002875">
    <property type="component" value="Chromosome"/>
</dbReference>
<evidence type="ECO:0000259" key="7">
    <source>
        <dbReference type="Pfam" id="PF12823"/>
    </source>
</evidence>
<protein>
    <recommendedName>
        <fullName evidence="7">DUF3817 domain-containing protein</fullName>
    </recommendedName>
</protein>
<keyword evidence="5 6" id="KW-0472">Membrane</keyword>